<reference evidence="2" key="2">
    <citation type="submission" date="2020-09" db="EMBL/GenBank/DDBJ databases">
        <authorList>
            <person name="Luo X."/>
        </authorList>
    </citation>
    <scope>NUCLEOTIDE SEQUENCE</scope>
    <source>
        <strain evidence="2">TRM S81-3</strain>
    </source>
</reference>
<protein>
    <submittedName>
        <fullName evidence="2">Uncharacterized protein</fullName>
    </submittedName>
</protein>
<dbReference type="EMBL" id="JACVQF010000186">
    <property type="protein sequence ID" value="MBD0420074.1"/>
    <property type="molecule type" value="Genomic_DNA"/>
</dbReference>
<evidence type="ECO:0000256" key="1">
    <source>
        <dbReference type="SAM" id="MobiDB-lite"/>
    </source>
</evidence>
<evidence type="ECO:0000313" key="2">
    <source>
        <dbReference type="EMBL" id="MBD0420074.1"/>
    </source>
</evidence>
<dbReference type="RefSeq" id="WP_188181080.1">
    <property type="nucleotide sequence ID" value="NZ_JACVQF010000186.1"/>
</dbReference>
<name>A0A926L292_9ACTN</name>
<keyword evidence="3" id="KW-1185">Reference proteome</keyword>
<feature type="region of interest" description="Disordered" evidence="1">
    <location>
        <begin position="1"/>
        <end position="31"/>
    </location>
</feature>
<proteinExistence type="predicted"/>
<dbReference type="AlphaFoldDB" id="A0A926L292"/>
<feature type="region of interest" description="Disordered" evidence="1">
    <location>
        <begin position="43"/>
        <end position="62"/>
    </location>
</feature>
<dbReference type="Proteomes" id="UP000621210">
    <property type="component" value="Unassembled WGS sequence"/>
</dbReference>
<reference evidence="2" key="1">
    <citation type="submission" date="2020-09" db="EMBL/GenBank/DDBJ databases">
        <title>Streptomyces grisecoloratus sp. nov., isolated from cotton soil.</title>
        <authorList>
            <person name="Xing L."/>
        </authorList>
    </citation>
    <scope>NUCLEOTIDE SEQUENCE</scope>
    <source>
        <strain evidence="2">TRM S81-3</strain>
    </source>
</reference>
<evidence type="ECO:0000313" key="3">
    <source>
        <dbReference type="Proteomes" id="UP000621210"/>
    </source>
</evidence>
<organism evidence="2 3">
    <name type="scientific">Streptomyces griseicoloratus</name>
    <dbReference type="NCBI Taxonomy" id="2752516"/>
    <lineage>
        <taxon>Bacteria</taxon>
        <taxon>Bacillati</taxon>
        <taxon>Actinomycetota</taxon>
        <taxon>Actinomycetes</taxon>
        <taxon>Kitasatosporales</taxon>
        <taxon>Streptomycetaceae</taxon>
        <taxon>Streptomyces</taxon>
    </lineage>
</organism>
<comment type="caution">
    <text evidence="2">The sequence shown here is derived from an EMBL/GenBank/DDBJ whole genome shotgun (WGS) entry which is preliminary data.</text>
</comment>
<gene>
    <name evidence="2" type="ORF">H0H10_12985</name>
</gene>
<sequence>MTSTLAEPAGGWKGVLHPGSSTPTHAAGPSSIDHCVRLEQGRQRTAAGEHVGPGLRQLVVSA</sequence>
<accession>A0A926L292</accession>